<proteinExistence type="predicted"/>
<dbReference type="Proteomes" id="UP001143328">
    <property type="component" value="Unassembled WGS sequence"/>
</dbReference>
<dbReference type="PROSITE" id="PS00188">
    <property type="entry name" value="BIOTIN"/>
    <property type="match status" value="1"/>
</dbReference>
<keyword evidence="8 13" id="KW-0067">ATP-binding</keyword>
<evidence type="ECO:0000313" key="18">
    <source>
        <dbReference type="Proteomes" id="UP001143328"/>
    </source>
</evidence>
<dbReference type="InterPro" id="IPR005481">
    <property type="entry name" value="BC-like_N"/>
</dbReference>
<organism evidence="17 18">
    <name type="scientific">Pseudomonas turukhanskensis</name>
    <dbReference type="NCBI Taxonomy" id="1806536"/>
    <lineage>
        <taxon>Bacteria</taxon>
        <taxon>Pseudomonadati</taxon>
        <taxon>Pseudomonadota</taxon>
        <taxon>Gammaproteobacteria</taxon>
        <taxon>Pseudomonadales</taxon>
        <taxon>Pseudomonadaceae</taxon>
        <taxon>Pseudomonas</taxon>
    </lineage>
</organism>
<evidence type="ECO:0000256" key="11">
    <source>
        <dbReference type="ARBA" id="ARBA00033786"/>
    </source>
</evidence>
<dbReference type="GO" id="GO:0046872">
    <property type="term" value="F:metal ion binding"/>
    <property type="evidence" value="ECO:0007669"/>
    <property type="project" value="InterPro"/>
</dbReference>
<evidence type="ECO:0000259" key="14">
    <source>
        <dbReference type="PROSITE" id="PS50968"/>
    </source>
</evidence>
<dbReference type="Pfam" id="PF21139">
    <property type="entry name" value="BT_MCC_alpha"/>
    <property type="match status" value="1"/>
</dbReference>
<dbReference type="FunFam" id="3.30.1490.20:FF:000003">
    <property type="entry name" value="acetyl-CoA carboxylase isoform X1"/>
    <property type="match status" value="1"/>
</dbReference>
<keyword evidence="7 13" id="KW-0547">Nucleotide-binding</keyword>
<dbReference type="InterPro" id="IPR011054">
    <property type="entry name" value="Rudment_hybrid_motif"/>
</dbReference>
<comment type="pathway">
    <text evidence="3">Lipid metabolism; malonyl-CoA biosynthesis; malonyl-CoA from acetyl-CoA: step 1/1.</text>
</comment>
<dbReference type="CDD" id="cd06850">
    <property type="entry name" value="biotinyl_domain"/>
    <property type="match status" value="1"/>
</dbReference>
<dbReference type="InterPro" id="IPR011764">
    <property type="entry name" value="Biotin_carboxylation_dom"/>
</dbReference>
<dbReference type="PROSITE" id="PS00867">
    <property type="entry name" value="CPSASE_2"/>
    <property type="match status" value="1"/>
</dbReference>
<evidence type="ECO:0000256" key="3">
    <source>
        <dbReference type="ARBA" id="ARBA00004956"/>
    </source>
</evidence>
<feature type="domain" description="ATP-grasp" evidence="15">
    <location>
        <begin position="122"/>
        <end position="319"/>
    </location>
</feature>
<evidence type="ECO:0000313" key="17">
    <source>
        <dbReference type="EMBL" id="GLK91652.1"/>
    </source>
</evidence>
<dbReference type="PANTHER" id="PTHR18866:SF33">
    <property type="entry name" value="METHYLCROTONOYL-COA CARBOXYLASE SUBUNIT ALPHA, MITOCHONDRIAL-RELATED"/>
    <property type="match status" value="1"/>
</dbReference>
<dbReference type="RefSeq" id="WP_271197906.1">
    <property type="nucleotide sequence ID" value="NZ_BSFN01000023.1"/>
</dbReference>
<dbReference type="GO" id="GO:0005524">
    <property type="term" value="F:ATP binding"/>
    <property type="evidence" value="ECO:0007669"/>
    <property type="project" value="UniProtKB-UniRule"/>
</dbReference>
<dbReference type="PROSITE" id="PS50968">
    <property type="entry name" value="BIOTINYL_LIPOYL"/>
    <property type="match status" value="1"/>
</dbReference>
<dbReference type="SMART" id="SM00878">
    <property type="entry name" value="Biotin_carb_C"/>
    <property type="match status" value="1"/>
</dbReference>
<dbReference type="PROSITE" id="PS50979">
    <property type="entry name" value="BC"/>
    <property type="match status" value="1"/>
</dbReference>
<dbReference type="Gene3D" id="2.40.50.100">
    <property type="match status" value="1"/>
</dbReference>
<dbReference type="EMBL" id="BSFN01000023">
    <property type="protein sequence ID" value="GLK91652.1"/>
    <property type="molecule type" value="Genomic_DNA"/>
</dbReference>
<evidence type="ECO:0000259" key="16">
    <source>
        <dbReference type="PROSITE" id="PS50979"/>
    </source>
</evidence>
<comment type="cofactor">
    <cofactor evidence="1">
        <name>biotin</name>
        <dbReference type="ChEBI" id="CHEBI:57586"/>
    </cofactor>
</comment>
<dbReference type="SUPFAM" id="SSF51230">
    <property type="entry name" value="Single hybrid motif"/>
    <property type="match status" value="1"/>
</dbReference>
<dbReference type="FunFam" id="3.30.470.20:FF:000028">
    <property type="entry name" value="Methylcrotonoyl-CoA carboxylase subunit alpha, mitochondrial"/>
    <property type="match status" value="1"/>
</dbReference>
<dbReference type="InterPro" id="IPR005482">
    <property type="entry name" value="Biotin_COase_C"/>
</dbReference>
<sequence>MPAFNKILIANRGEIACRVMRTAHALGYRTVAVYSEADADARHVQLADQAVCIGPAQVNQSYLSIEAIIAAAQKTGADAVHPGYGFLSENAAFAQACEAAGIVFIGPTVEAIHLMGSKRLSKIAMLAAGVPCIPGYEGAEQDDEVLAGEAERIGYPLMIKASAGGGGRGMRLVHEAGELLAQIRTARSEAQNAFGSGELILERAVLQPRHVEIQVFGDQHGHIVYLGERDCSVQRRHQKVVEEAPCPVMTPALRQAMGEAAVKAAASVNYVGAGTVEFLLDPSGEFFFLEMNTRLQVEHPVTELITGQDLVAWQLQVAAGQPLPLPQDKIQLTGHAMEVRLYAEDAANNFLPQTGAVLRWEPALLDGIRIDHGLVEGQRITPFYDPMLAKVIAYGATRDEARRKLVRAVEDCVLLGVNGNQRFLANLLAHEEFAAGNATTAFIAEHFQADESLSPQPPSAFELASAAALLYQAGAEARAHQPELAGWRNAGNAPWRFVLKHGETKYPVELAVQQSGPQPRLLASVGEQQLDLQLLSHDGRWASVNIDGVRQRLAYYHAGQQLWLYGHNGNLELHDVTHEPVSAAGAAASGVIKAPMDGAIVEVLVSEGERVSKGQLLVVLEAMKMEHPLKAASDGVVRRVQANKGDQVKGRQVLVEIEADPLT</sequence>
<name>A0A9W6KAB0_9PSED</name>
<dbReference type="SUPFAM" id="SSF56059">
    <property type="entry name" value="Glutathione synthetase ATP-binding domain-like"/>
    <property type="match status" value="1"/>
</dbReference>
<dbReference type="InterPro" id="IPR050856">
    <property type="entry name" value="Biotin_carboxylase_complex"/>
</dbReference>
<dbReference type="InterPro" id="IPR011761">
    <property type="entry name" value="ATP-grasp"/>
</dbReference>
<dbReference type="SUPFAM" id="SSF51246">
    <property type="entry name" value="Rudiment single hybrid motif"/>
    <property type="match status" value="1"/>
</dbReference>
<evidence type="ECO:0000256" key="7">
    <source>
        <dbReference type="ARBA" id="ARBA00022741"/>
    </source>
</evidence>
<gene>
    <name evidence="17" type="primary">atuF</name>
    <name evidence="17" type="ORF">GCM10017655_47160</name>
</gene>
<evidence type="ECO:0000256" key="5">
    <source>
        <dbReference type="ARBA" id="ARBA00017242"/>
    </source>
</evidence>
<dbReference type="FunFam" id="3.40.50.20:FF:000010">
    <property type="entry name" value="Propionyl-CoA carboxylase subunit alpha"/>
    <property type="match status" value="1"/>
</dbReference>
<dbReference type="SUPFAM" id="SSF52440">
    <property type="entry name" value="PreATP-grasp domain"/>
    <property type="match status" value="1"/>
</dbReference>
<keyword evidence="6" id="KW-0436">Ligase</keyword>
<evidence type="ECO:0000256" key="1">
    <source>
        <dbReference type="ARBA" id="ARBA00001953"/>
    </source>
</evidence>
<reference evidence="17" key="2">
    <citation type="submission" date="2023-01" db="EMBL/GenBank/DDBJ databases">
        <authorList>
            <person name="Sun Q."/>
            <person name="Evtushenko L."/>
        </authorList>
    </citation>
    <scope>NUCLEOTIDE SEQUENCE</scope>
    <source>
        <strain evidence="17">VKM B-2935</strain>
    </source>
</reference>
<evidence type="ECO:0000256" key="9">
    <source>
        <dbReference type="ARBA" id="ARBA00022946"/>
    </source>
</evidence>
<evidence type="ECO:0000256" key="8">
    <source>
        <dbReference type="ARBA" id="ARBA00022840"/>
    </source>
</evidence>
<dbReference type="NCBIfam" id="NF006367">
    <property type="entry name" value="PRK08591.1"/>
    <property type="match status" value="1"/>
</dbReference>
<dbReference type="InterPro" id="IPR005479">
    <property type="entry name" value="CPAse_ATP-bd"/>
</dbReference>
<evidence type="ECO:0000256" key="13">
    <source>
        <dbReference type="PROSITE-ProRule" id="PRU00409"/>
    </source>
</evidence>
<dbReference type="InterPro" id="IPR001882">
    <property type="entry name" value="Biotin_BS"/>
</dbReference>
<protein>
    <recommendedName>
        <fullName evidence="5">Biotin carboxylase</fullName>
    </recommendedName>
    <alternativeName>
        <fullName evidence="11">Acetyl-coenzyme A carboxylase biotin carboxylase subunit A</fullName>
    </alternativeName>
</protein>
<accession>A0A9W6KAB0</accession>
<comment type="caution">
    <text evidence="17">The sequence shown here is derived from an EMBL/GenBank/DDBJ whole genome shotgun (WGS) entry which is preliminary data.</text>
</comment>
<dbReference type="PANTHER" id="PTHR18866">
    <property type="entry name" value="CARBOXYLASE:PYRUVATE/ACETYL-COA/PROPIONYL-COA CARBOXYLASE"/>
    <property type="match status" value="1"/>
</dbReference>
<dbReference type="Gene3D" id="3.30.470.20">
    <property type="entry name" value="ATP-grasp fold, B domain"/>
    <property type="match status" value="1"/>
</dbReference>
<dbReference type="InterPro" id="IPR048429">
    <property type="entry name" value="MCC_alpha_BT"/>
</dbReference>
<keyword evidence="9" id="KW-0809">Transit peptide</keyword>
<dbReference type="Gene3D" id="3.30.700.40">
    <property type="match status" value="1"/>
</dbReference>
<keyword evidence="10" id="KW-0092">Biotin</keyword>
<feature type="domain" description="Biotin carboxylation" evidence="16">
    <location>
        <begin position="3"/>
        <end position="448"/>
    </location>
</feature>
<dbReference type="PROSITE" id="PS50975">
    <property type="entry name" value="ATP_GRASP"/>
    <property type="match status" value="1"/>
</dbReference>
<dbReference type="FunFam" id="2.40.50.100:FF:000003">
    <property type="entry name" value="Acetyl-CoA carboxylase biotin carboxyl carrier protein"/>
    <property type="match status" value="1"/>
</dbReference>
<dbReference type="AlphaFoldDB" id="A0A9W6KAB0"/>
<dbReference type="Pfam" id="PF00289">
    <property type="entry name" value="Biotin_carb_N"/>
    <property type="match status" value="1"/>
</dbReference>
<dbReference type="Pfam" id="PF02785">
    <property type="entry name" value="Biotin_carb_C"/>
    <property type="match status" value="1"/>
</dbReference>
<dbReference type="GO" id="GO:0004075">
    <property type="term" value="F:biotin carboxylase activity"/>
    <property type="evidence" value="ECO:0007669"/>
    <property type="project" value="UniProtKB-EC"/>
</dbReference>
<evidence type="ECO:0000256" key="2">
    <source>
        <dbReference type="ARBA" id="ARBA00003761"/>
    </source>
</evidence>
<comment type="catalytic activity">
    <reaction evidence="12">
        <text>N(6)-biotinyl-L-lysyl-[protein] + hydrogencarbonate + ATP = N(6)-carboxybiotinyl-L-lysyl-[protein] + ADP + phosphate + H(+)</text>
        <dbReference type="Rhea" id="RHEA:13501"/>
        <dbReference type="Rhea" id="RHEA-COMP:10505"/>
        <dbReference type="Rhea" id="RHEA-COMP:10506"/>
        <dbReference type="ChEBI" id="CHEBI:15378"/>
        <dbReference type="ChEBI" id="CHEBI:17544"/>
        <dbReference type="ChEBI" id="CHEBI:30616"/>
        <dbReference type="ChEBI" id="CHEBI:43474"/>
        <dbReference type="ChEBI" id="CHEBI:83144"/>
        <dbReference type="ChEBI" id="CHEBI:83145"/>
        <dbReference type="ChEBI" id="CHEBI:456216"/>
        <dbReference type="EC" id="6.3.4.14"/>
    </reaction>
</comment>
<comment type="subunit">
    <text evidence="4">Acetyl-CoA carboxylase is a heterohexamer of biotin carboxyl carrier protein, biotin carboxylase and the two subunits of carboxyl transferase in a 2:2 complex.</text>
</comment>
<dbReference type="InterPro" id="IPR016185">
    <property type="entry name" value="PreATP-grasp_dom_sf"/>
</dbReference>
<reference evidence="17" key="1">
    <citation type="journal article" date="2014" name="Int. J. Syst. Evol. Microbiol.">
        <title>Complete genome sequence of Corynebacterium casei LMG S-19264T (=DSM 44701T), isolated from a smear-ripened cheese.</title>
        <authorList>
            <consortium name="US DOE Joint Genome Institute (JGI-PGF)"/>
            <person name="Walter F."/>
            <person name="Albersmeier A."/>
            <person name="Kalinowski J."/>
            <person name="Ruckert C."/>
        </authorList>
    </citation>
    <scope>NUCLEOTIDE SEQUENCE</scope>
    <source>
        <strain evidence="17">VKM B-2935</strain>
    </source>
</reference>
<dbReference type="InterPro" id="IPR011053">
    <property type="entry name" value="Single_hybrid_motif"/>
</dbReference>
<dbReference type="Pfam" id="PF00364">
    <property type="entry name" value="Biotin_lipoyl"/>
    <property type="match status" value="1"/>
</dbReference>
<dbReference type="PROSITE" id="PS00866">
    <property type="entry name" value="CPSASE_1"/>
    <property type="match status" value="1"/>
</dbReference>
<evidence type="ECO:0000256" key="4">
    <source>
        <dbReference type="ARBA" id="ARBA00011750"/>
    </source>
</evidence>
<feature type="domain" description="Lipoyl-binding" evidence="14">
    <location>
        <begin position="583"/>
        <end position="658"/>
    </location>
</feature>
<comment type="function">
    <text evidence="2">This protein is a component of the acetyl coenzyme A carboxylase complex; first, biotin carboxylase catalyzes the carboxylation of the carrier protein and then the transcarboxylase transfers the carboxyl group to form malonyl-CoA.</text>
</comment>
<evidence type="ECO:0000259" key="15">
    <source>
        <dbReference type="PROSITE" id="PS50975"/>
    </source>
</evidence>
<evidence type="ECO:0000256" key="12">
    <source>
        <dbReference type="ARBA" id="ARBA00048600"/>
    </source>
</evidence>
<evidence type="ECO:0000256" key="10">
    <source>
        <dbReference type="ARBA" id="ARBA00023267"/>
    </source>
</evidence>
<keyword evidence="18" id="KW-1185">Reference proteome</keyword>
<dbReference type="InterPro" id="IPR000089">
    <property type="entry name" value="Biotin_lipoyl"/>
</dbReference>
<dbReference type="Pfam" id="PF02786">
    <property type="entry name" value="CPSase_L_D2"/>
    <property type="match status" value="1"/>
</dbReference>
<evidence type="ECO:0000256" key="6">
    <source>
        <dbReference type="ARBA" id="ARBA00022598"/>
    </source>
</evidence>